<dbReference type="STRING" id="234267.Acid_6210"/>
<dbReference type="KEGG" id="sus:Acid_6210"/>
<gene>
    <name evidence="7" type="ordered locus">Acid_6210</name>
</gene>
<dbReference type="PROSITE" id="PS00409">
    <property type="entry name" value="PROKAR_NTER_METHYL"/>
    <property type="match status" value="1"/>
</dbReference>
<evidence type="ECO:0000256" key="2">
    <source>
        <dbReference type="ARBA" id="ARBA00022481"/>
    </source>
</evidence>
<reference evidence="7" key="1">
    <citation type="submission" date="2006-10" db="EMBL/GenBank/DDBJ databases">
        <title>Complete sequence of Solibacter usitatus Ellin6076.</title>
        <authorList>
            <consortium name="US DOE Joint Genome Institute"/>
            <person name="Copeland A."/>
            <person name="Lucas S."/>
            <person name="Lapidus A."/>
            <person name="Barry K."/>
            <person name="Detter J.C."/>
            <person name="Glavina del Rio T."/>
            <person name="Hammon N."/>
            <person name="Israni S."/>
            <person name="Dalin E."/>
            <person name="Tice H."/>
            <person name="Pitluck S."/>
            <person name="Thompson L.S."/>
            <person name="Brettin T."/>
            <person name="Bruce D."/>
            <person name="Han C."/>
            <person name="Tapia R."/>
            <person name="Gilna P."/>
            <person name="Schmutz J."/>
            <person name="Larimer F."/>
            <person name="Land M."/>
            <person name="Hauser L."/>
            <person name="Kyrpides N."/>
            <person name="Mikhailova N."/>
            <person name="Janssen P.H."/>
            <person name="Kuske C.R."/>
            <person name="Richardson P."/>
        </authorList>
    </citation>
    <scope>NUCLEOTIDE SEQUENCE</scope>
    <source>
        <strain evidence="7">Ellin6076</strain>
    </source>
</reference>
<keyword evidence="5 6" id="KW-0472">Membrane</keyword>
<dbReference type="InterPro" id="IPR045584">
    <property type="entry name" value="Pilin-like"/>
</dbReference>
<dbReference type="InParanoid" id="Q01T84"/>
<evidence type="ECO:0000256" key="4">
    <source>
        <dbReference type="ARBA" id="ARBA00022989"/>
    </source>
</evidence>
<dbReference type="eggNOG" id="COG4968">
    <property type="taxonomic scope" value="Bacteria"/>
</dbReference>
<sequence length="155" mass="16680">MMNLQRRRRGFSLIELLIVIAIILIIITIALPRLSRARMYSQETAAIGAIRTLHTAQVQYYSQYGKYAASLTELGPPTSGAAGPAAADLIGNDLSGGLKSGYKFTLSGNPGGYVINANPESFGNSGSRTFYSDQSMVIRQNYGQEPATANSPEMK</sequence>
<dbReference type="GO" id="GO:0016020">
    <property type="term" value="C:membrane"/>
    <property type="evidence" value="ECO:0007669"/>
    <property type="project" value="UniProtKB-SubCell"/>
</dbReference>
<organism evidence="7">
    <name type="scientific">Solibacter usitatus (strain Ellin6076)</name>
    <dbReference type="NCBI Taxonomy" id="234267"/>
    <lineage>
        <taxon>Bacteria</taxon>
        <taxon>Pseudomonadati</taxon>
        <taxon>Acidobacteriota</taxon>
        <taxon>Terriglobia</taxon>
        <taxon>Bryobacterales</taxon>
        <taxon>Solibacteraceae</taxon>
        <taxon>Candidatus Solibacter</taxon>
    </lineage>
</organism>
<accession>Q01T84</accession>
<dbReference type="AlphaFoldDB" id="Q01T84"/>
<keyword evidence="4 6" id="KW-1133">Transmembrane helix</keyword>
<dbReference type="HOGENOM" id="CLU_124392_0_0_0"/>
<dbReference type="PANTHER" id="PTHR30093:SF44">
    <property type="entry name" value="TYPE II SECRETION SYSTEM CORE PROTEIN G"/>
    <property type="match status" value="1"/>
</dbReference>
<dbReference type="OrthoDB" id="120207at2"/>
<dbReference type="InterPro" id="IPR012902">
    <property type="entry name" value="N_methyl_site"/>
</dbReference>
<evidence type="ECO:0000313" key="7">
    <source>
        <dbReference type="EMBL" id="ABJ87136.1"/>
    </source>
</evidence>
<dbReference type="Gene3D" id="3.30.700.10">
    <property type="entry name" value="Glycoprotein, Type 4 Pilin"/>
    <property type="match status" value="1"/>
</dbReference>
<dbReference type="NCBIfam" id="TIGR02532">
    <property type="entry name" value="IV_pilin_GFxxxE"/>
    <property type="match status" value="1"/>
</dbReference>
<comment type="subcellular location">
    <subcellularLocation>
        <location evidence="1">Membrane</location>
        <topology evidence="1">Single-pass membrane protein</topology>
    </subcellularLocation>
</comment>
<dbReference type="SUPFAM" id="SSF54523">
    <property type="entry name" value="Pili subunits"/>
    <property type="match status" value="1"/>
</dbReference>
<dbReference type="EMBL" id="CP000473">
    <property type="protein sequence ID" value="ABJ87136.1"/>
    <property type="molecule type" value="Genomic_DNA"/>
</dbReference>
<evidence type="ECO:0000256" key="1">
    <source>
        <dbReference type="ARBA" id="ARBA00004167"/>
    </source>
</evidence>
<proteinExistence type="predicted"/>
<evidence type="ECO:0000256" key="3">
    <source>
        <dbReference type="ARBA" id="ARBA00022692"/>
    </source>
</evidence>
<dbReference type="PANTHER" id="PTHR30093">
    <property type="entry name" value="GENERAL SECRETION PATHWAY PROTEIN G"/>
    <property type="match status" value="1"/>
</dbReference>
<evidence type="ECO:0000256" key="6">
    <source>
        <dbReference type="SAM" id="Phobius"/>
    </source>
</evidence>
<dbReference type="Pfam" id="PF07963">
    <property type="entry name" value="N_methyl"/>
    <property type="match status" value="1"/>
</dbReference>
<protein>
    <submittedName>
        <fullName evidence="7">Pilin, type IV, putative</fullName>
    </submittedName>
</protein>
<feature type="transmembrane region" description="Helical" evidence="6">
    <location>
        <begin position="12"/>
        <end position="31"/>
    </location>
</feature>
<keyword evidence="2" id="KW-0488">Methylation</keyword>
<name>Q01T84_SOLUE</name>
<keyword evidence="3 6" id="KW-0812">Transmembrane</keyword>
<evidence type="ECO:0000256" key="5">
    <source>
        <dbReference type="ARBA" id="ARBA00023136"/>
    </source>
</evidence>